<proteinExistence type="predicted"/>
<comment type="caution">
    <text evidence="1">The sequence shown here is derived from an EMBL/GenBank/DDBJ whole genome shotgun (WGS) entry which is preliminary data.</text>
</comment>
<accession>A0AAV4GFT9</accession>
<dbReference type="AlphaFoldDB" id="A0AAV4GFT9"/>
<keyword evidence="2" id="KW-1185">Reference proteome</keyword>
<dbReference type="EMBL" id="BMAT01012050">
    <property type="protein sequence ID" value="GFR84364.1"/>
    <property type="molecule type" value="Genomic_DNA"/>
</dbReference>
<reference evidence="1 2" key="1">
    <citation type="journal article" date="2021" name="Elife">
        <title>Chloroplast acquisition without the gene transfer in kleptoplastic sea slugs, Plakobranchus ocellatus.</title>
        <authorList>
            <person name="Maeda T."/>
            <person name="Takahashi S."/>
            <person name="Yoshida T."/>
            <person name="Shimamura S."/>
            <person name="Takaki Y."/>
            <person name="Nagai Y."/>
            <person name="Toyoda A."/>
            <person name="Suzuki Y."/>
            <person name="Arimoto A."/>
            <person name="Ishii H."/>
            <person name="Satoh N."/>
            <person name="Nishiyama T."/>
            <person name="Hasebe M."/>
            <person name="Maruyama T."/>
            <person name="Minagawa J."/>
            <person name="Obokata J."/>
            <person name="Shigenobu S."/>
        </authorList>
    </citation>
    <scope>NUCLEOTIDE SEQUENCE [LARGE SCALE GENOMIC DNA]</scope>
</reference>
<evidence type="ECO:0000313" key="1">
    <source>
        <dbReference type="EMBL" id="GFR84364.1"/>
    </source>
</evidence>
<gene>
    <name evidence="1" type="ORF">ElyMa_005998400</name>
</gene>
<sequence>MADGLTGLVSQSFAVTPTLPMGAITSCVIVVDAQDLYYRSLNVTVDTQSGPSPQWTFCLTWSSPTSIKDGVYSEDKSPECLHKSRKSWLTRFYGADMARPPDGQT</sequence>
<organism evidence="1 2">
    <name type="scientific">Elysia marginata</name>
    <dbReference type="NCBI Taxonomy" id="1093978"/>
    <lineage>
        <taxon>Eukaryota</taxon>
        <taxon>Metazoa</taxon>
        <taxon>Spiralia</taxon>
        <taxon>Lophotrochozoa</taxon>
        <taxon>Mollusca</taxon>
        <taxon>Gastropoda</taxon>
        <taxon>Heterobranchia</taxon>
        <taxon>Euthyneura</taxon>
        <taxon>Panpulmonata</taxon>
        <taxon>Sacoglossa</taxon>
        <taxon>Placobranchoidea</taxon>
        <taxon>Plakobranchidae</taxon>
        <taxon>Elysia</taxon>
    </lineage>
</organism>
<evidence type="ECO:0000313" key="2">
    <source>
        <dbReference type="Proteomes" id="UP000762676"/>
    </source>
</evidence>
<protein>
    <submittedName>
        <fullName evidence="1">Uncharacterized protein</fullName>
    </submittedName>
</protein>
<name>A0AAV4GFT9_9GAST</name>
<dbReference type="Proteomes" id="UP000762676">
    <property type="component" value="Unassembled WGS sequence"/>
</dbReference>